<feature type="signal peptide" evidence="1">
    <location>
        <begin position="1"/>
        <end position="16"/>
    </location>
</feature>
<reference evidence="2" key="1">
    <citation type="submission" date="2022-07" db="EMBL/GenBank/DDBJ databases">
        <title>Genome Sequence of Leucocoprinus birnbaumii.</title>
        <authorList>
            <person name="Buettner E."/>
        </authorList>
    </citation>
    <scope>NUCLEOTIDE SEQUENCE</scope>
    <source>
        <strain evidence="2">VT141</strain>
    </source>
</reference>
<keyword evidence="1" id="KW-0732">Signal</keyword>
<dbReference type="AlphaFoldDB" id="A0AAD5VMN1"/>
<organism evidence="2 3">
    <name type="scientific">Leucocoprinus birnbaumii</name>
    <dbReference type="NCBI Taxonomy" id="56174"/>
    <lineage>
        <taxon>Eukaryota</taxon>
        <taxon>Fungi</taxon>
        <taxon>Dikarya</taxon>
        <taxon>Basidiomycota</taxon>
        <taxon>Agaricomycotina</taxon>
        <taxon>Agaricomycetes</taxon>
        <taxon>Agaricomycetidae</taxon>
        <taxon>Agaricales</taxon>
        <taxon>Agaricineae</taxon>
        <taxon>Agaricaceae</taxon>
        <taxon>Leucocoprinus</taxon>
    </lineage>
</organism>
<keyword evidence="3" id="KW-1185">Reference proteome</keyword>
<evidence type="ECO:0008006" key="4">
    <source>
        <dbReference type="Google" id="ProtNLM"/>
    </source>
</evidence>
<sequence length="139" mass="14461">MKIFAAILAGLTAVTAQSIVIGAPAPGTKLTAGQSTVINVETPAFLSSSQEVAVAIGIASCVSFCPPTDEFLGNLLYQGSYTPKRVLNDPLQQPNQNFTVTIPSHFPKGLASIGVAHFALIGAGLQPWLQTKNVSVVIQ</sequence>
<dbReference type="EMBL" id="JANIEX010000673">
    <property type="protein sequence ID" value="KAJ3564314.1"/>
    <property type="molecule type" value="Genomic_DNA"/>
</dbReference>
<evidence type="ECO:0000313" key="3">
    <source>
        <dbReference type="Proteomes" id="UP001213000"/>
    </source>
</evidence>
<evidence type="ECO:0000313" key="2">
    <source>
        <dbReference type="EMBL" id="KAJ3564314.1"/>
    </source>
</evidence>
<protein>
    <recommendedName>
        <fullName evidence="4">Secreted protein</fullName>
    </recommendedName>
</protein>
<feature type="chain" id="PRO_5042063969" description="Secreted protein" evidence="1">
    <location>
        <begin position="17"/>
        <end position="139"/>
    </location>
</feature>
<dbReference type="InterPro" id="IPR045469">
    <property type="entry name" value="Nis1"/>
</dbReference>
<dbReference type="Proteomes" id="UP001213000">
    <property type="component" value="Unassembled WGS sequence"/>
</dbReference>
<gene>
    <name evidence="2" type="ORF">NP233_g8376</name>
</gene>
<proteinExistence type="predicted"/>
<name>A0AAD5VMN1_9AGAR</name>
<accession>A0AAD5VMN1</accession>
<comment type="caution">
    <text evidence="2">The sequence shown here is derived from an EMBL/GenBank/DDBJ whole genome shotgun (WGS) entry which is preliminary data.</text>
</comment>
<dbReference type="Pfam" id="PF19271">
    <property type="entry name" value="Nis1"/>
    <property type="match status" value="1"/>
</dbReference>
<evidence type="ECO:0000256" key="1">
    <source>
        <dbReference type="SAM" id="SignalP"/>
    </source>
</evidence>